<proteinExistence type="predicted"/>
<protein>
    <submittedName>
        <fullName evidence="6">U3 small nucleolar RNA-interacting protein 2</fullName>
    </submittedName>
</protein>
<name>A0A087UPQ3_STEMI</name>
<evidence type="ECO:0000256" key="1">
    <source>
        <dbReference type="ARBA" id="ARBA00004123"/>
    </source>
</evidence>
<dbReference type="InterPro" id="IPR036322">
    <property type="entry name" value="WD40_repeat_dom_sf"/>
</dbReference>
<dbReference type="PROSITE" id="PS50082">
    <property type="entry name" value="WD_REPEATS_2"/>
    <property type="match status" value="1"/>
</dbReference>
<accession>A0A087UPQ3</accession>
<keyword evidence="4" id="KW-0539">Nucleus</keyword>
<comment type="subcellular location">
    <subcellularLocation>
        <location evidence="1">Nucleus</location>
    </subcellularLocation>
</comment>
<dbReference type="PANTHER" id="PTHR19865:SF0">
    <property type="entry name" value="U3 SMALL NUCLEOLAR RNA-INTERACTING PROTEIN 2"/>
    <property type="match status" value="1"/>
</dbReference>
<dbReference type="Proteomes" id="UP000054359">
    <property type="component" value="Unassembled WGS sequence"/>
</dbReference>
<dbReference type="GO" id="GO:0032040">
    <property type="term" value="C:small-subunit processome"/>
    <property type="evidence" value="ECO:0007669"/>
    <property type="project" value="TreeGrafter"/>
</dbReference>
<organism evidence="6 7">
    <name type="scientific">Stegodyphus mimosarum</name>
    <name type="common">African social velvet spider</name>
    <dbReference type="NCBI Taxonomy" id="407821"/>
    <lineage>
        <taxon>Eukaryota</taxon>
        <taxon>Metazoa</taxon>
        <taxon>Ecdysozoa</taxon>
        <taxon>Arthropoda</taxon>
        <taxon>Chelicerata</taxon>
        <taxon>Arachnida</taxon>
        <taxon>Araneae</taxon>
        <taxon>Araneomorphae</taxon>
        <taxon>Entelegynae</taxon>
        <taxon>Eresoidea</taxon>
        <taxon>Eresidae</taxon>
        <taxon>Stegodyphus</taxon>
    </lineage>
</organism>
<feature type="non-terminal residue" evidence="6">
    <location>
        <position position="1"/>
    </location>
</feature>
<dbReference type="OMA" id="WWRITEA"/>
<dbReference type="InterPro" id="IPR039241">
    <property type="entry name" value="Rrp9-like"/>
</dbReference>
<evidence type="ECO:0000256" key="2">
    <source>
        <dbReference type="ARBA" id="ARBA00022574"/>
    </source>
</evidence>
<dbReference type="SUPFAM" id="SSF50978">
    <property type="entry name" value="WD40 repeat-like"/>
    <property type="match status" value="1"/>
</dbReference>
<evidence type="ECO:0000256" key="5">
    <source>
        <dbReference type="PROSITE-ProRule" id="PRU00221"/>
    </source>
</evidence>
<dbReference type="InterPro" id="IPR001680">
    <property type="entry name" value="WD40_rpt"/>
</dbReference>
<dbReference type="EMBL" id="KK120910">
    <property type="protein sequence ID" value="KFM79342.1"/>
    <property type="molecule type" value="Genomic_DNA"/>
</dbReference>
<sequence length="83" mass="9434">TEQANWIVSLCALKNTDLLASGSKDGFIRLWKRDDESRSLVPVLRIPVAGFVNTLQFTQSGKYLIAGIGQEHRFGRWWRITEA</sequence>
<evidence type="ECO:0000256" key="3">
    <source>
        <dbReference type="ARBA" id="ARBA00022737"/>
    </source>
</evidence>
<reference evidence="6 7" key="1">
    <citation type="submission" date="2013-11" db="EMBL/GenBank/DDBJ databases">
        <title>Genome sequencing of Stegodyphus mimosarum.</title>
        <authorList>
            <person name="Bechsgaard J."/>
        </authorList>
    </citation>
    <scope>NUCLEOTIDE SEQUENCE [LARGE SCALE GENOMIC DNA]</scope>
</reference>
<keyword evidence="2 5" id="KW-0853">WD repeat</keyword>
<dbReference type="AlphaFoldDB" id="A0A087UPQ3"/>
<feature type="repeat" description="WD" evidence="5">
    <location>
        <begin position="1"/>
        <end position="41"/>
    </location>
</feature>
<evidence type="ECO:0000313" key="7">
    <source>
        <dbReference type="Proteomes" id="UP000054359"/>
    </source>
</evidence>
<feature type="non-terminal residue" evidence="6">
    <location>
        <position position="83"/>
    </location>
</feature>
<keyword evidence="3" id="KW-0677">Repeat</keyword>
<keyword evidence="7" id="KW-1185">Reference proteome</keyword>
<dbReference type="GO" id="GO:0034511">
    <property type="term" value="F:U3 snoRNA binding"/>
    <property type="evidence" value="ECO:0007669"/>
    <property type="project" value="InterPro"/>
</dbReference>
<dbReference type="InterPro" id="IPR015943">
    <property type="entry name" value="WD40/YVTN_repeat-like_dom_sf"/>
</dbReference>
<dbReference type="OrthoDB" id="189968at2759"/>
<dbReference type="STRING" id="407821.A0A087UPQ3"/>
<dbReference type="Pfam" id="PF00400">
    <property type="entry name" value="WD40"/>
    <property type="match status" value="1"/>
</dbReference>
<dbReference type="PANTHER" id="PTHR19865">
    <property type="entry name" value="U3 SMALL NUCLEOLAR RNA INTERACTING PROTEIN 2"/>
    <property type="match status" value="1"/>
</dbReference>
<dbReference type="Gene3D" id="2.130.10.10">
    <property type="entry name" value="YVTN repeat-like/Quinoprotein amine dehydrogenase"/>
    <property type="match status" value="1"/>
</dbReference>
<gene>
    <name evidence="6" type="ORF">X975_14251</name>
</gene>
<evidence type="ECO:0000313" key="6">
    <source>
        <dbReference type="EMBL" id="KFM79342.1"/>
    </source>
</evidence>
<evidence type="ECO:0000256" key="4">
    <source>
        <dbReference type="ARBA" id="ARBA00023242"/>
    </source>
</evidence>